<organism evidence="2">
    <name type="scientific">hydrocarbon metagenome</name>
    <dbReference type="NCBI Taxonomy" id="938273"/>
    <lineage>
        <taxon>unclassified sequences</taxon>
        <taxon>metagenomes</taxon>
        <taxon>ecological metagenomes</taxon>
    </lineage>
</organism>
<dbReference type="GO" id="GO:0016779">
    <property type="term" value="F:nucleotidyltransferase activity"/>
    <property type="evidence" value="ECO:0007669"/>
    <property type="project" value="InterPro"/>
</dbReference>
<reference evidence="2" key="1">
    <citation type="journal article" date="2015" name="Proc. Natl. Acad. Sci. U.S.A.">
        <title>Networks of energetic and metabolic interactions define dynamics in microbial communities.</title>
        <authorList>
            <person name="Embree M."/>
            <person name="Liu J.K."/>
            <person name="Al-Bassam M.M."/>
            <person name="Zengler K."/>
        </authorList>
    </citation>
    <scope>NUCLEOTIDE SEQUENCE</scope>
</reference>
<name>A0A0W8FC62_9ZZZZ</name>
<protein>
    <recommendedName>
        <fullName evidence="1">Polymerase nucleotidyl transferase domain-containing protein</fullName>
    </recommendedName>
</protein>
<accession>A0A0W8FC62</accession>
<proteinExistence type="predicted"/>
<sequence>MARIRDFFETNEGWIFAVSDYNHPHGLRSLLRYIPDPSGERAARGMRYRKMDFDQAFEFLRQNRPDYIQDLHVVPESDVLRLYDPSQGLRAVAEKDPKTEKIALILNQAGVPWEEMGITGSRLIGLQAPASDIDFVVYGPMWWKARNIVDRAKREGVIQDLDEETWKKIYAKRKPEISQEEFMLHEKRKGNRGMIDGTYFDLLFTRDWNQIQPLDEGRPVGQGLVEAQVTDCEFAFDSPAIFRLDHPEVKEILCFTHTYAGQALPGERIEAKGVLEETANGLRLVVGTTREARGEWIRSLSLLEKATQKRL</sequence>
<gene>
    <name evidence="2" type="ORF">ASZ90_011935</name>
</gene>
<evidence type="ECO:0000259" key="1">
    <source>
        <dbReference type="Pfam" id="PF01909"/>
    </source>
</evidence>
<feature type="domain" description="Polymerase nucleotidyl transferase" evidence="1">
    <location>
        <begin position="114"/>
        <end position="164"/>
    </location>
</feature>
<evidence type="ECO:0000313" key="2">
    <source>
        <dbReference type="EMBL" id="KUG18385.1"/>
    </source>
</evidence>
<dbReference type="InterPro" id="IPR002934">
    <property type="entry name" value="Polymerase_NTP_transf_dom"/>
</dbReference>
<dbReference type="EMBL" id="LNQE01001386">
    <property type="protein sequence ID" value="KUG18385.1"/>
    <property type="molecule type" value="Genomic_DNA"/>
</dbReference>
<dbReference type="AlphaFoldDB" id="A0A0W8FC62"/>
<dbReference type="Pfam" id="PF01909">
    <property type="entry name" value="NTP_transf_2"/>
    <property type="match status" value="1"/>
</dbReference>
<comment type="caution">
    <text evidence="2">The sequence shown here is derived from an EMBL/GenBank/DDBJ whole genome shotgun (WGS) entry which is preliminary data.</text>
</comment>